<accession>A0ABT7ZBE4</accession>
<evidence type="ECO:0000259" key="1">
    <source>
        <dbReference type="Pfam" id="PF00723"/>
    </source>
</evidence>
<dbReference type="InterPro" id="IPR011613">
    <property type="entry name" value="GH15-like"/>
</dbReference>
<name>A0ABT7ZBE4_9ACTN</name>
<evidence type="ECO:0000313" key="3">
    <source>
        <dbReference type="EMBL" id="MDN3296833.1"/>
    </source>
</evidence>
<dbReference type="InterPro" id="IPR012341">
    <property type="entry name" value="6hp_glycosidase-like_sf"/>
</dbReference>
<proteinExistence type="predicted"/>
<feature type="domain" description="Trehalase-like N-terminal" evidence="2">
    <location>
        <begin position="16"/>
        <end position="90"/>
    </location>
</feature>
<keyword evidence="4" id="KW-1185">Reference proteome</keyword>
<reference evidence="3" key="1">
    <citation type="submission" date="2023-06" db="EMBL/GenBank/DDBJ databases">
        <title>WGS-Sequencing of Streptomyces ficellus isolate 21 collected from sand in Gara Djebilet Iron Mine in Algeria.</title>
        <authorList>
            <person name="Zegers G.P."/>
            <person name="Gomez A."/>
            <person name="Gueddou A."/>
            <person name="Zahara A.F."/>
            <person name="Worth M."/>
            <person name="Sevigny J.L."/>
            <person name="Tisa L."/>
        </authorList>
    </citation>
    <scope>NUCLEOTIDE SEQUENCE</scope>
    <source>
        <strain evidence="3">AS11</strain>
    </source>
</reference>
<dbReference type="PANTHER" id="PTHR31616">
    <property type="entry name" value="TREHALASE"/>
    <property type="match status" value="1"/>
</dbReference>
<keyword evidence="3" id="KW-0378">Hydrolase</keyword>
<evidence type="ECO:0000313" key="4">
    <source>
        <dbReference type="Proteomes" id="UP001174050"/>
    </source>
</evidence>
<dbReference type="SUPFAM" id="SSF48208">
    <property type="entry name" value="Six-hairpin glycosidases"/>
    <property type="match status" value="1"/>
</dbReference>
<protein>
    <submittedName>
        <fullName evidence="3">Glycoside hydrolase family 15 protein</fullName>
    </submittedName>
</protein>
<dbReference type="InterPro" id="IPR008928">
    <property type="entry name" value="6-hairpin_glycosidase_sf"/>
</dbReference>
<dbReference type="PANTHER" id="PTHR31616:SF0">
    <property type="entry name" value="GLUCAN 1,4-ALPHA-GLUCOSIDASE"/>
    <property type="match status" value="1"/>
</dbReference>
<dbReference type="Proteomes" id="UP001174050">
    <property type="component" value="Unassembled WGS sequence"/>
</dbReference>
<gene>
    <name evidence="3" type="ORF">QWM81_22850</name>
</gene>
<dbReference type="Pfam" id="PF19291">
    <property type="entry name" value="TREH_N"/>
    <property type="match status" value="1"/>
</dbReference>
<comment type="caution">
    <text evidence="3">The sequence shown here is derived from an EMBL/GenBank/DDBJ whole genome shotgun (WGS) entry which is preliminary data.</text>
</comment>
<dbReference type="Gene3D" id="1.50.10.10">
    <property type="match status" value="1"/>
</dbReference>
<feature type="domain" description="GH15-like" evidence="1">
    <location>
        <begin position="233"/>
        <end position="595"/>
    </location>
</feature>
<evidence type="ECO:0000259" key="2">
    <source>
        <dbReference type="Pfam" id="PF19291"/>
    </source>
</evidence>
<sequence length="617" mass="67618">MAARAWRSLERHDGYLPIADHGLIGDGRGSALVGRDGAISFMCVPRFDSPPLFCALLDRHRGGRFLIAPDDVRHSAQRYVEDTAVLVTDLRTPTGVVEVTDGFALRPATRLEVSGRPGTGRLLRCARVTHGEVDVRVSLHPRGGGRLTRTPHGWDVDCPRQPLSLHLACSHPLSGLDSTIRLTAGEQLCVVLDWEAHATRPTQPDAAEAALAETVRAWRRWTAYVVPAVPHPELVRRSAITLKLLDHMDNGAIVAAPTSSLPECIGGARNWDYRYAWIRDAAYAVFALRRIGLPKEAGRFLEWALTTAEWQDRPRVLYDVDGRAPAPETADDALEGYRRSRPVRWGNAATEQVQHDVYGEILDCAFQWSATGGTLGSDLWQRLAGLAQRARTAWSTPDHGIWEVRTPGRPFTYSAAMCQVALDRAARLCRRLNLPGDADTWATEARHLTERILSEAWDDEAGALTEHLGTGGALDGSLLALPLRRVVPADHPRMIATTRAIADRLGAGGGLLHRYLPQHSPDGIDQPEGAFLLCSFWLVDNLAGQGRVDEAHELFDRLCSYANTLGLLPEEIDPTTGTFLGNFPQGLSHVGLISSAVVLGRTLRGARPELSTHAWFS</sequence>
<dbReference type="Pfam" id="PF00723">
    <property type="entry name" value="Glyco_hydro_15"/>
    <property type="match status" value="1"/>
</dbReference>
<dbReference type="InterPro" id="IPR045582">
    <property type="entry name" value="Trehalase-like_N"/>
</dbReference>
<dbReference type="RefSeq" id="WP_290114155.1">
    <property type="nucleotide sequence ID" value="NZ_JAUEPL010000039.1"/>
</dbReference>
<dbReference type="GO" id="GO:0016787">
    <property type="term" value="F:hydrolase activity"/>
    <property type="evidence" value="ECO:0007669"/>
    <property type="project" value="UniProtKB-KW"/>
</dbReference>
<organism evidence="3 4">
    <name type="scientific">Streptomyces ficellus</name>
    <dbReference type="NCBI Taxonomy" id="1977088"/>
    <lineage>
        <taxon>Bacteria</taxon>
        <taxon>Bacillati</taxon>
        <taxon>Actinomycetota</taxon>
        <taxon>Actinomycetes</taxon>
        <taxon>Kitasatosporales</taxon>
        <taxon>Streptomycetaceae</taxon>
        <taxon>Streptomyces</taxon>
    </lineage>
</organism>
<dbReference type="EMBL" id="JAUEPL010000039">
    <property type="protein sequence ID" value="MDN3296833.1"/>
    <property type="molecule type" value="Genomic_DNA"/>
</dbReference>